<reference evidence="1" key="1">
    <citation type="submission" date="2016-08" db="EMBL/GenBank/DDBJ databases">
        <authorList>
            <person name="Ngugi D.K."/>
            <person name="Miyake S."/>
            <person name="Stingl U."/>
        </authorList>
    </citation>
    <scope>NUCLEOTIDE SEQUENCE</scope>
    <source>
        <strain evidence="1">SCG-D08WGA-EpuloA1</strain>
    </source>
</reference>
<protein>
    <submittedName>
        <fullName evidence="1">Uncharacterized protein</fullName>
    </submittedName>
</protein>
<keyword evidence="2" id="KW-1185">Reference proteome</keyword>
<organism evidence="1 2">
    <name type="scientific">Candidatus Epulonipiscium fishelsonii</name>
    <dbReference type="NCBI Taxonomy" id="77094"/>
    <lineage>
        <taxon>Bacteria</taxon>
        <taxon>Bacillati</taxon>
        <taxon>Bacillota</taxon>
        <taxon>Clostridia</taxon>
        <taxon>Lachnospirales</taxon>
        <taxon>Lachnospiraceae</taxon>
        <taxon>Candidatus Epulonipiscium</taxon>
    </lineage>
</organism>
<evidence type="ECO:0000313" key="1">
    <source>
        <dbReference type="EMBL" id="ONI43288.1"/>
    </source>
</evidence>
<evidence type="ECO:0000313" key="2">
    <source>
        <dbReference type="Proteomes" id="UP000188637"/>
    </source>
</evidence>
<proteinExistence type="predicted"/>
<name>A0ACC8XI45_9FIRM</name>
<gene>
    <name evidence="1" type="ORF">AN640_06495</name>
</gene>
<sequence length="172" mass="19782">MNLRNAELEIKQAVKGDATDVIEYMKVVLEESDNFVTARDELITLEEEEKFIEMYSSLSTSGFFIGRIENQIVGIGILSALSKKRIAHQASISISVKKEYWNLGIGTCLMQTMIDFAKQHGQTEIINLGVKSDNIHAIKLYKKFGFIEVGRYKDFFKIDNKYFDEIIMNLYF</sequence>
<dbReference type="Proteomes" id="UP000188637">
    <property type="component" value="Unassembled WGS sequence"/>
</dbReference>
<dbReference type="EMBL" id="LJHD01000151">
    <property type="protein sequence ID" value="ONI43288.1"/>
    <property type="molecule type" value="Genomic_DNA"/>
</dbReference>
<accession>A0ACC8XI45</accession>
<comment type="caution">
    <text evidence="1">The sequence shown here is derived from an EMBL/GenBank/DDBJ whole genome shotgun (WGS) entry which is preliminary data.</text>
</comment>